<evidence type="ECO:0000259" key="4">
    <source>
        <dbReference type="Pfam" id="PF25036"/>
    </source>
</evidence>
<feature type="domain" description="Vacuolar protein sorting-associated protein 13 VPS13 adaptor binding" evidence="4">
    <location>
        <begin position="2493"/>
        <end position="2852"/>
    </location>
</feature>
<dbReference type="EMBL" id="HBGY01011210">
    <property type="protein sequence ID" value="CAD9570136.1"/>
    <property type="molecule type" value="Transcribed_RNA"/>
</dbReference>
<feature type="compositionally biased region" description="Polar residues" evidence="3">
    <location>
        <begin position="411"/>
        <end position="429"/>
    </location>
</feature>
<feature type="region of interest" description="Disordered" evidence="3">
    <location>
        <begin position="582"/>
        <end position="603"/>
    </location>
</feature>
<feature type="region of interest" description="Disordered" evidence="3">
    <location>
        <begin position="395"/>
        <end position="449"/>
    </location>
</feature>
<dbReference type="PANTHER" id="PTHR16166:SF93">
    <property type="entry name" value="INTERMEMBRANE LIPID TRANSFER PROTEIN VPS13"/>
    <property type="match status" value="1"/>
</dbReference>
<evidence type="ECO:0000256" key="1">
    <source>
        <dbReference type="ARBA" id="ARBA00006545"/>
    </source>
</evidence>
<protein>
    <recommendedName>
        <fullName evidence="4">Vacuolar protein sorting-associated protein 13 VPS13 adaptor binding domain-containing protein</fullName>
    </recommendedName>
</protein>
<name>A0A7S2KB32_9STRA</name>
<feature type="region of interest" description="Disordered" evidence="3">
    <location>
        <begin position="117"/>
        <end position="140"/>
    </location>
</feature>
<dbReference type="InterPro" id="IPR009543">
    <property type="entry name" value="VPS13_VAB"/>
</dbReference>
<evidence type="ECO:0000256" key="3">
    <source>
        <dbReference type="SAM" id="MobiDB-lite"/>
    </source>
</evidence>
<dbReference type="Pfam" id="PF25036">
    <property type="entry name" value="VPS13_VAB"/>
    <property type="match status" value="1"/>
</dbReference>
<reference evidence="5" key="1">
    <citation type="submission" date="2021-01" db="EMBL/GenBank/DDBJ databases">
        <authorList>
            <person name="Corre E."/>
            <person name="Pelletier E."/>
            <person name="Niang G."/>
            <person name="Scheremetjew M."/>
            <person name="Finn R."/>
            <person name="Kale V."/>
            <person name="Holt S."/>
            <person name="Cochrane G."/>
            <person name="Meng A."/>
            <person name="Brown T."/>
            <person name="Cohen L."/>
        </authorList>
    </citation>
    <scope>NUCLEOTIDE SEQUENCE</scope>
    <source>
        <strain evidence="5">B650</strain>
    </source>
</reference>
<dbReference type="GO" id="GO:0006623">
    <property type="term" value="P:protein targeting to vacuole"/>
    <property type="evidence" value="ECO:0007669"/>
    <property type="project" value="TreeGrafter"/>
</dbReference>
<accession>A0A7S2KB32</accession>
<proteinExistence type="inferred from homology"/>
<sequence length="3591" mass="400185">MTNYDVVVCGRVEQLEVCVSPTMECHLRWKSMFSNASVAPDVGAFWEDLKLASINTLNAATSKLLAKAEIMSTKHTNIDVNFFIHAPLIVVEGGGDAKVVVDLGKVQLSTERLAGMSTGMDRSTSTSSNGAGGEHFETTPRGFGFRSEESIFMKDESPRRFPIENSPIPRPGGRRYSFSDQFTLGPGTTSVASVNGKRRRGRSGSVMSASGFTLIDDADYHHKSSSGTDNKKAARLWQENFYDVFLVKVVSLSVSVIETSSESVDFQMTHEVLSDCSVNVLFEKSVIPADHTLSKFRIDCVTESLHISISEKNISLLGCIMRSWASRGSSTGMGIQREKSFKSFEGTVASSSDGTTRNDSNFDEDEFLDALDDFGDVDSTEDLWRDDEWEIDTTGGYGVDKSNAGDDNSHDNTSQWSYRRSGASVSGRSYKSEKSRRRMNPTTNSPYLNEANLAILSEQNGENSDSDASPVPSESAFSQISSESFHSVMSIGDQYDLLYALQQDISRADEEIAQLRDQLHKKQSAKKRIKSEIMLEIVRVEAELRALHSSYHEIISHLAVAKNSDYDAILNGGSFPKFPSLDGASDEHSSSVSPQVHRESSGDRTDIDKAIALRAKALLKARSKRVALKTPVNEHSLTNWLNRDLFCASFRVKKLSCDLFGKSMAGEYAAKLFSLDISSLGFTIYHKTFETQLAASVESLDFFDESLRLNEVGHLPIIHGEGVRPGLASATNQPNLSKEKVLRIALRMHRPSNDQRVRQERSIRSKIALGIIEFTLDPESLGQCVGFIQMIKSHLKPNTTCGKNVEAESKPVATICDKVAVPMSTLSDIARHRKTPNGAFALIDVAFHCAGTRIKLCSDLQHIFTAYIGDFHARYGRSLSLTLIRNRVQVDVLLSNLQLFDTSEEQDLPVELFGRGNSSAPLLRVKARAQLAPRDKADGWVVDSEENTTLKGHLSEHDSSMVWNCHAGVTSQSPTILVSTEAVATLVSTFQALKRSVTIDKKEASVSQHVANDDTSMIAVVHGNCLPMRWRADLQVLDGKLQLPCISGEEEFFFVDTKSLNVKVQKDIAFDNHLSFAGSVFHLKIANTAECVPLLDPTSLRINILLPVPSKSLLTNHIPSSSVQQLILPQHSKWRWQGKCLPHAVAFEDEVPFQQSGLHVAISVSKITISASAETIACIYATMQMLKLPRSTAKYGDKNGGVQSCDDDNEAALDDTRAQGVTFGVSFDMPALDFVVMKGNSSSASFPTTTLLHCGFDDVRINGTGTYSKRFCSANIGLCISNVKVVDFSSSIGVQVLGHVYVERNSNHSNGKSFDEPCISMNFSCGDNSGKFPLSVDLKLNGVQYLLTPSTVVSILEFKRMISEARSQYAQIMNGDYVTEQEPKKTLIDILSAFTLPSIAEGLDFNVFMNGIELICPVRDITSCFDSSDPIGVISLRWQSSLSGNIILHDSCKHEASFDFCESLMSGLTSNDAAAKLWSDWKFFISNNTHMHEAQLIRVLVTGIVLKCSGFQILRTCVQRKVEVTFDTGTAQRYSRFSVHAPIAGEQQIVSPFDYLVEHTSVSTIFQQMASEVSSANNKELFLSNALHFDVGLIDVLVYVKQSREGINEAYKVSIKPIMEYLQNQKKGQHSRVQVDNSSAFLSPSSSKNSLARFFGRVDSNRASMAIEDRSQTTQRNNSAFSTPFPSHANRLSQDKIQKEKHSSITSILRNSISIASIKSVGFQVTLVPGGATLLTESPMMKFALSKLQVGLASTSVPRIIRNSRSERHFSFSWSNDPPSTNERQSAWELAGWLTCAISAHYHNRRLVVWEPFIERWLFHVRTGIDLTRLLDLPVIAWSDNLSLLSHSSDMQLDERNDRLPGDAAGRTGKMRDIGRRLMMSLPNAGTKRSPNAELSHPNSSSMNGVYASTPLVLSDLSHLLLYLYAGEVLNGSFYRPVSMSDRISKDDFVFKSGSMRLILSGNQQSEWLHLHGFPPRLSQNNNEDLKSIYVSIQDVKPLNINITGGLLENILGVTLHGWGGEFQSPTNGNKGEGNSSGGSNNPSVTPSAPHWIINESGHQITFSEQLDPTRQQQGESSKEFDLSSGCEMALSLKRSINQTCDPHRAYIRIQVRDNQADFRSIERVPVDMVGVYEFPLVAAEDKEDGIQKYLIVRVEFVKGSKIVSIESPFFLKNTTEVPLHCILKSANGNMMWDSIIPPSIERKTEDFGQNQRNLIPIPCSMFGNGVSFSVIAVSQYFMKRREKLIRSHVDALEVPFESFLSQNCEKIGIIDRMDMSLEIKDKLGTETTFVDVDVCCLRTGGPTSQLPLPEQHMIMFRPPFVMKNYLPLPLKAQVRLKSLSLAKNRSGSKVSLSKLDMTSLNERLERQQSRVEEWVDLGVIECGEMVQWAGSISDESVDIRVQLLEDISFSVSKSFPNWSTSATIGNRNMKDDRKLNDDMNDEISPSLNVLDTSGIEMKISTALESSEIGNCGRSADGVKNLVSLIDVAPRVVAIYVPYWVINQTGIELDYIAESNAFLGAPIPVAGQNMSPLSLTSPQFSTTDKSFAFHRVNSSSLDLSSLNSKSDTWRTLEEQKISSDSVDISMIGEKLARKLRVRKSVHYASQQGYVVGTVRSDRGERLPWSNAFSIHSRNADVTIYPSKAIMWHSSEESQEKEFELSFCSRAILAPTRFGGKHGTMLVHIANRYSLVNALGREFEIVQCNASDGDAIYGSPVRVSADEEPYAFHFDDKNTVRFRPVEYGWAWSGAFRLKTKQREITLRLQHNLTRATIIVTIEYRKNSPAPGYTVVFRLTEYPPFRLENHTLRPLRFYQFQSFKRKMRPFGKHPQRNQEGDFLLPYHTVAFAWDEPIETVRSIAMEIADLDQIMSDPVLGNFHLDSLVPGNDVILNSMNFVMEVVADGPTRVLRIIDSSLPKQTTNDRPAEALSATSRASALSHSIQIKLKQGIGISFVNWQPQELCYLNFEDILFERKVATNGTENVQLDVKSIIFDNQLWVTPYPVFLRMGPRDDILNEKPARKKEKNAFSLSICRELDYQGSHEGLTLLRKVDVSMEPLVFHIDGNLIRHLLLMLKETSAFGARNKDEHISNREELFASLGIKHEAQRSNEHHDPFLHGSFSISTGDKENIYVTSVMATRWIQSNITSSERIVENSPSYQDLARLDDLEKEAASSRNLADAPHKIYLEKLVISPIKVDLSFTGLISDFLALPISFEGAPLFLRPYSMNHYYGTIDDYLQVVKSHYINIGRVMDLVVNLFLNPLFMIPATWRTLKQINSSYFSSVSKQSRQNGDWLLKIWSELAISPRITDPKLSTRALAVKTRVWMKYLPACIFREALGIFVRPTVGFLHAFSSSTSILSNLLSVGQRNLGAFDLVRSRPPQLFANQEGKDLLVDYVEGQNAGKALLSRVRMGALLGEGYVYHSEVVDPMLSVTSRARKLQADTQAKIAMMTVERLLVLNVEGNLNVCSMEWEVLFDSIVLVELATEEVIEDFEKNPNEWSFISKYDSVKVWYFQGSDLGQVDEREEVNTDLGTGGLDTLNCKTLYWNSGKLKNNGAEKFLDEMLKVQPTLNAVTRTESCSSNRSEQEHENSIQ</sequence>
<evidence type="ECO:0000256" key="2">
    <source>
        <dbReference type="SAM" id="Coils"/>
    </source>
</evidence>
<gene>
    <name evidence="5" type="ORF">LDAN0321_LOCUS7110</name>
</gene>
<dbReference type="GO" id="GO:0045053">
    <property type="term" value="P:protein retention in Golgi apparatus"/>
    <property type="evidence" value="ECO:0007669"/>
    <property type="project" value="TreeGrafter"/>
</dbReference>
<feature type="coiled-coil region" evidence="2">
    <location>
        <begin position="498"/>
        <end position="532"/>
    </location>
</feature>
<keyword evidence="2" id="KW-0175">Coiled coil</keyword>
<feature type="compositionally biased region" description="Polar residues" evidence="3">
    <location>
        <begin position="1672"/>
        <end position="1685"/>
    </location>
</feature>
<feature type="region of interest" description="Disordered" evidence="3">
    <location>
        <begin position="2023"/>
        <end position="2051"/>
    </location>
</feature>
<feature type="compositionally biased region" description="Polar residues" evidence="3">
    <location>
        <begin position="120"/>
        <end position="129"/>
    </location>
</feature>
<comment type="similarity">
    <text evidence="1">Belongs to the VPS13 family.</text>
</comment>
<evidence type="ECO:0000313" key="5">
    <source>
        <dbReference type="EMBL" id="CAD9570136.1"/>
    </source>
</evidence>
<feature type="region of interest" description="Disordered" evidence="3">
    <location>
        <begin position="1668"/>
        <end position="1692"/>
    </location>
</feature>
<dbReference type="InterPro" id="IPR026847">
    <property type="entry name" value="VPS13"/>
</dbReference>
<dbReference type="PANTHER" id="PTHR16166">
    <property type="entry name" value="VACUOLAR PROTEIN SORTING-ASSOCIATED PROTEIN VPS13"/>
    <property type="match status" value="1"/>
</dbReference>
<organism evidence="5">
    <name type="scientific">Leptocylindrus danicus</name>
    <dbReference type="NCBI Taxonomy" id="163516"/>
    <lineage>
        <taxon>Eukaryota</taxon>
        <taxon>Sar</taxon>
        <taxon>Stramenopiles</taxon>
        <taxon>Ochrophyta</taxon>
        <taxon>Bacillariophyta</taxon>
        <taxon>Coscinodiscophyceae</taxon>
        <taxon>Chaetocerotophycidae</taxon>
        <taxon>Leptocylindrales</taxon>
        <taxon>Leptocylindraceae</taxon>
        <taxon>Leptocylindrus</taxon>
    </lineage>
</organism>